<dbReference type="PROSITE" id="PS50929">
    <property type="entry name" value="ABC_TM1F"/>
    <property type="match status" value="1"/>
</dbReference>
<dbReference type="AlphaFoldDB" id="A0A918DKZ6"/>
<dbReference type="InterPro" id="IPR003593">
    <property type="entry name" value="AAA+_ATPase"/>
</dbReference>
<dbReference type="InterPro" id="IPR017871">
    <property type="entry name" value="ABC_transporter-like_CS"/>
</dbReference>
<evidence type="ECO:0000256" key="6">
    <source>
        <dbReference type="ARBA" id="ARBA00023136"/>
    </source>
</evidence>
<dbReference type="SMART" id="SM00382">
    <property type="entry name" value="AAA"/>
    <property type="match status" value="1"/>
</dbReference>
<organism evidence="10 11">
    <name type="scientific">Nonomuraea cavernae</name>
    <dbReference type="NCBI Taxonomy" id="2045107"/>
    <lineage>
        <taxon>Bacteria</taxon>
        <taxon>Bacillati</taxon>
        <taxon>Actinomycetota</taxon>
        <taxon>Actinomycetes</taxon>
        <taxon>Streptosporangiales</taxon>
        <taxon>Streptosporangiaceae</taxon>
        <taxon>Nonomuraea</taxon>
    </lineage>
</organism>
<evidence type="ECO:0000259" key="9">
    <source>
        <dbReference type="PROSITE" id="PS50929"/>
    </source>
</evidence>
<evidence type="ECO:0000256" key="7">
    <source>
        <dbReference type="SAM" id="Phobius"/>
    </source>
</evidence>
<dbReference type="SUPFAM" id="SSF52540">
    <property type="entry name" value="P-loop containing nucleoside triphosphate hydrolases"/>
    <property type="match status" value="1"/>
</dbReference>
<evidence type="ECO:0000256" key="3">
    <source>
        <dbReference type="ARBA" id="ARBA00022741"/>
    </source>
</evidence>
<dbReference type="SUPFAM" id="SSF90123">
    <property type="entry name" value="ABC transporter transmembrane region"/>
    <property type="match status" value="1"/>
</dbReference>
<protein>
    <submittedName>
        <fullName evidence="10">Multidrug ABC transporter permease</fullName>
    </submittedName>
</protein>
<dbReference type="GO" id="GO:0005886">
    <property type="term" value="C:plasma membrane"/>
    <property type="evidence" value="ECO:0007669"/>
    <property type="project" value="UniProtKB-SubCell"/>
</dbReference>
<proteinExistence type="predicted"/>
<feature type="transmembrane region" description="Helical" evidence="7">
    <location>
        <begin position="252"/>
        <end position="274"/>
    </location>
</feature>
<keyword evidence="2 7" id="KW-0812">Transmembrane</keyword>
<feature type="transmembrane region" description="Helical" evidence="7">
    <location>
        <begin position="140"/>
        <end position="162"/>
    </location>
</feature>
<feature type="domain" description="ABC transporter" evidence="8">
    <location>
        <begin position="347"/>
        <end position="597"/>
    </location>
</feature>
<accession>A0A918DKZ6</accession>
<evidence type="ECO:0000313" key="10">
    <source>
        <dbReference type="EMBL" id="GGO73019.1"/>
    </source>
</evidence>
<feature type="transmembrane region" description="Helical" evidence="7">
    <location>
        <begin position="59"/>
        <end position="81"/>
    </location>
</feature>
<dbReference type="InterPro" id="IPR011527">
    <property type="entry name" value="ABC1_TM_dom"/>
</dbReference>
<dbReference type="PROSITE" id="PS50893">
    <property type="entry name" value="ABC_TRANSPORTER_2"/>
    <property type="match status" value="1"/>
</dbReference>
<dbReference type="InterPro" id="IPR039421">
    <property type="entry name" value="Type_1_exporter"/>
</dbReference>
<reference evidence="10" key="2">
    <citation type="submission" date="2020-09" db="EMBL/GenBank/DDBJ databases">
        <authorList>
            <person name="Sun Q."/>
            <person name="Zhou Y."/>
        </authorList>
    </citation>
    <scope>NUCLEOTIDE SEQUENCE</scope>
    <source>
        <strain evidence="10">CGMCC 4.7368</strain>
    </source>
</reference>
<evidence type="ECO:0000313" key="11">
    <source>
        <dbReference type="Proteomes" id="UP000646523"/>
    </source>
</evidence>
<dbReference type="InterPro" id="IPR003439">
    <property type="entry name" value="ABC_transporter-like_ATP-bd"/>
</dbReference>
<dbReference type="Gene3D" id="3.40.50.300">
    <property type="entry name" value="P-loop containing nucleotide triphosphate hydrolases"/>
    <property type="match status" value="1"/>
</dbReference>
<name>A0A918DKZ6_9ACTN</name>
<keyword evidence="4" id="KW-0067">ATP-binding</keyword>
<comment type="subcellular location">
    <subcellularLocation>
        <location evidence="1">Cell membrane</location>
        <topology evidence="1">Multi-pass membrane protein</topology>
    </subcellularLocation>
</comment>
<keyword evidence="6 7" id="KW-0472">Membrane</keyword>
<keyword evidence="3" id="KW-0547">Nucleotide-binding</keyword>
<evidence type="ECO:0000256" key="5">
    <source>
        <dbReference type="ARBA" id="ARBA00022989"/>
    </source>
</evidence>
<dbReference type="PANTHER" id="PTHR43394">
    <property type="entry name" value="ATP-DEPENDENT PERMEASE MDL1, MITOCHONDRIAL"/>
    <property type="match status" value="1"/>
</dbReference>
<dbReference type="PROSITE" id="PS00211">
    <property type="entry name" value="ABC_TRANSPORTER_1"/>
    <property type="match status" value="1"/>
</dbReference>
<dbReference type="EMBL" id="BMNH01000013">
    <property type="protein sequence ID" value="GGO73019.1"/>
    <property type="molecule type" value="Genomic_DNA"/>
</dbReference>
<dbReference type="Gene3D" id="1.20.1560.10">
    <property type="entry name" value="ABC transporter type 1, transmembrane domain"/>
    <property type="match status" value="1"/>
</dbReference>
<dbReference type="InterPro" id="IPR027417">
    <property type="entry name" value="P-loop_NTPase"/>
</dbReference>
<dbReference type="Pfam" id="PF00005">
    <property type="entry name" value="ABC_tran"/>
    <property type="match status" value="1"/>
</dbReference>
<feature type="transmembrane region" description="Helical" evidence="7">
    <location>
        <begin position="26"/>
        <end position="47"/>
    </location>
</feature>
<dbReference type="PANTHER" id="PTHR43394:SF1">
    <property type="entry name" value="ATP-BINDING CASSETTE SUB-FAMILY B MEMBER 10, MITOCHONDRIAL"/>
    <property type="match status" value="1"/>
</dbReference>
<evidence type="ECO:0000259" key="8">
    <source>
        <dbReference type="PROSITE" id="PS50893"/>
    </source>
</evidence>
<evidence type="ECO:0000256" key="2">
    <source>
        <dbReference type="ARBA" id="ARBA00022692"/>
    </source>
</evidence>
<feature type="domain" description="ABC transmembrane type-1" evidence="9">
    <location>
        <begin position="145"/>
        <end position="306"/>
    </location>
</feature>
<keyword evidence="5 7" id="KW-1133">Transmembrane helix</keyword>
<evidence type="ECO:0000256" key="4">
    <source>
        <dbReference type="ARBA" id="ARBA00022840"/>
    </source>
</evidence>
<dbReference type="InterPro" id="IPR036640">
    <property type="entry name" value="ABC1_TM_sf"/>
</dbReference>
<feature type="transmembrane region" description="Helical" evidence="7">
    <location>
        <begin position="280"/>
        <end position="305"/>
    </location>
</feature>
<reference evidence="10" key="1">
    <citation type="journal article" date="2014" name="Int. J. Syst. Evol. Microbiol.">
        <title>Complete genome sequence of Corynebacterium casei LMG S-19264T (=DSM 44701T), isolated from a smear-ripened cheese.</title>
        <authorList>
            <consortium name="US DOE Joint Genome Institute (JGI-PGF)"/>
            <person name="Walter F."/>
            <person name="Albersmeier A."/>
            <person name="Kalinowski J."/>
            <person name="Ruckert C."/>
        </authorList>
    </citation>
    <scope>NUCLEOTIDE SEQUENCE</scope>
    <source>
        <strain evidence="10">CGMCC 4.7368</strain>
    </source>
</reference>
<feature type="transmembrane region" description="Helical" evidence="7">
    <location>
        <begin position="168"/>
        <end position="186"/>
    </location>
</feature>
<evidence type="ECO:0000256" key="1">
    <source>
        <dbReference type="ARBA" id="ARBA00004651"/>
    </source>
</evidence>
<keyword evidence="11" id="KW-1185">Reference proteome</keyword>
<dbReference type="GO" id="GO:0005524">
    <property type="term" value="F:ATP binding"/>
    <property type="evidence" value="ECO:0007669"/>
    <property type="project" value="UniProtKB-KW"/>
</dbReference>
<dbReference type="GO" id="GO:0015421">
    <property type="term" value="F:ABC-type oligopeptide transporter activity"/>
    <property type="evidence" value="ECO:0007669"/>
    <property type="project" value="TreeGrafter"/>
</dbReference>
<gene>
    <name evidence="10" type="ORF">GCM10012289_42440</name>
</gene>
<dbReference type="Proteomes" id="UP000646523">
    <property type="component" value="Unassembled WGS sequence"/>
</dbReference>
<dbReference type="GO" id="GO:0016887">
    <property type="term" value="F:ATP hydrolysis activity"/>
    <property type="evidence" value="ECO:0007669"/>
    <property type="project" value="InterPro"/>
</dbReference>
<comment type="caution">
    <text evidence="10">The sequence shown here is derived from an EMBL/GenBank/DDBJ whole genome shotgun (WGS) entry which is preliminary data.</text>
</comment>
<sequence>MTLRSPRPGGVDQAIGLAWRAGPGRLLTYVGLTIVSGALPVAISWLTKLLLDQIASGRVAVASLTGLGAGLAIIGALSTVLPRATQYVGEELSRAVALVADDRLYAAVNSFVGLQRFEEPVFLDRLRLAKESGGIAPGRVVAAALSFIRAVISVAGFMGSLIVISPVMTVAVLAGAVPMAVAEFLLSRRRAQMFWQIGPMQRREIFFGSLLANVDAAKEVRLFGIGDYLRGRMRAERLSSNAAQRRTTRRELLTQGGLGLISATVSGIGLVWAIRAAGSGLISVGDVTMFVAAVAGVGLALGNLVTEAAGAHYQLLMFAHYRHVVNAGPDLPTPPRPRPLARLRSGIEFRDVWFRYSIDHPWVLRGVDLFIPHGRALGLVGLNGAGKSTIVKLLCRFYDPDRGAILWDGVDVRDVPPEVLRRRISAVFQDYMSYDLTAAENIGLGDLRALDDQPRLTAAARDAGAHPVLAELPHGYDTLLSRQFFSEEDKNDVSTGIFLSGGQWQRVALARAMLRGHCDVMILDEPSSGLDAEAEHEIHQHLRRYREGRTSVLVSHRLGSLREADAIAVLQDGRVIEHGTHDDLVARGGAYARLFTLQAQGYHTSVSVIP</sequence>